<name>A0ABP9F3Z8_9GAMM</name>
<dbReference type="PANTHER" id="PTHR43221">
    <property type="entry name" value="PROTEASE HTPX"/>
    <property type="match status" value="1"/>
</dbReference>
<feature type="transmembrane region" description="Helical" evidence="12">
    <location>
        <begin position="192"/>
        <end position="211"/>
    </location>
</feature>
<accession>A0ABP9F3Z8</accession>
<feature type="transmembrane region" description="Helical" evidence="12">
    <location>
        <begin position="223"/>
        <end position="244"/>
    </location>
</feature>
<feature type="transmembrane region" description="Helical" evidence="12">
    <location>
        <begin position="17"/>
        <end position="41"/>
    </location>
</feature>
<keyword evidence="5" id="KW-0479">Metal-binding</keyword>
<evidence type="ECO:0000256" key="5">
    <source>
        <dbReference type="ARBA" id="ARBA00022723"/>
    </source>
</evidence>
<evidence type="ECO:0000256" key="7">
    <source>
        <dbReference type="ARBA" id="ARBA00022833"/>
    </source>
</evidence>
<gene>
    <name evidence="14" type="ORF">GCM10023333_27400</name>
</gene>
<evidence type="ECO:0000256" key="1">
    <source>
        <dbReference type="ARBA" id="ARBA00001947"/>
    </source>
</evidence>
<sequence>MDFFAQQDQARKRTGQLVFLFACAVISIVVLINALIAGLMIGSSPQAQRDPLTALLDRMLSLDGAMISLGIIAVIALVSLFKWLALRSGGSAVAESLGGRRISPNTEDPDERRLRNVVEEMALAAGMPVPQIYLLDHENGINAFAAGHGPADAVIGVTRGCLKKLDRDQLQGVMAHEFSHILNGDMRLNLRLMAILAGIIFLSQIGELIMHAGRGRSKDAQKIAIVGIALLILGWIGTLFGKAIKAAVSRQREYLADASAVQFTRNPSGIADALKLIGADSHASNIEHPKASESSHLFFGSFKSLSSAFATHPPLEKRIYAIQPQWDGQYASVVKQMQQRTESTPPTQPQTSSTQGQQAERLTQLLTGALLLDQLPQPMQQRAHEPEDARELVLALLWPRHGGEHIADLDSSVIAAINQLKPQLEGLTEQQQLCLVQLAIPSLNELSAPQKEVLLSQLSYCWQLDDQGLLRWCVWQVLRHYLTDHHSQRSSDKQIKQAAACLMGLLAHVGHQDMVATKAAYHRGTNSLGDYLSELPGSPQWQQAAQLLPRLRGAKPERKRRLMTAFKLCVEHDGQITEQEAVLLHCLALLIDAPTAQ</sequence>
<evidence type="ECO:0000259" key="13">
    <source>
        <dbReference type="Pfam" id="PF01435"/>
    </source>
</evidence>
<evidence type="ECO:0000256" key="8">
    <source>
        <dbReference type="ARBA" id="ARBA00022989"/>
    </source>
</evidence>
<dbReference type="Pfam" id="PF01435">
    <property type="entry name" value="Peptidase_M48"/>
    <property type="match status" value="1"/>
</dbReference>
<keyword evidence="10 12" id="KW-0472">Membrane</keyword>
<evidence type="ECO:0000256" key="4">
    <source>
        <dbReference type="ARBA" id="ARBA00022692"/>
    </source>
</evidence>
<keyword evidence="8 12" id="KW-1133">Transmembrane helix</keyword>
<keyword evidence="9" id="KW-0482">Metalloprotease</keyword>
<evidence type="ECO:0000256" key="10">
    <source>
        <dbReference type="ARBA" id="ARBA00023136"/>
    </source>
</evidence>
<organism evidence="14 15">
    <name type="scientific">Ferrimonas pelagia</name>
    <dbReference type="NCBI Taxonomy" id="1177826"/>
    <lineage>
        <taxon>Bacteria</taxon>
        <taxon>Pseudomonadati</taxon>
        <taxon>Pseudomonadota</taxon>
        <taxon>Gammaproteobacteria</taxon>
        <taxon>Alteromonadales</taxon>
        <taxon>Ferrimonadaceae</taxon>
        <taxon>Ferrimonas</taxon>
    </lineage>
</organism>
<feature type="domain" description="Peptidase M48" evidence="13">
    <location>
        <begin position="111"/>
        <end position="323"/>
    </location>
</feature>
<evidence type="ECO:0000313" key="15">
    <source>
        <dbReference type="Proteomes" id="UP001499988"/>
    </source>
</evidence>
<dbReference type="Gene3D" id="3.30.2010.10">
    <property type="entry name" value="Metalloproteases ('zincins'), catalytic domain"/>
    <property type="match status" value="1"/>
</dbReference>
<feature type="region of interest" description="Disordered" evidence="11">
    <location>
        <begin position="335"/>
        <end position="359"/>
    </location>
</feature>
<evidence type="ECO:0000256" key="12">
    <source>
        <dbReference type="SAM" id="Phobius"/>
    </source>
</evidence>
<evidence type="ECO:0000256" key="3">
    <source>
        <dbReference type="ARBA" id="ARBA00022670"/>
    </source>
</evidence>
<reference evidence="15" key="1">
    <citation type="journal article" date="2019" name="Int. J. Syst. Evol. Microbiol.">
        <title>The Global Catalogue of Microorganisms (GCM) 10K type strain sequencing project: providing services to taxonomists for standard genome sequencing and annotation.</title>
        <authorList>
            <consortium name="The Broad Institute Genomics Platform"/>
            <consortium name="The Broad Institute Genome Sequencing Center for Infectious Disease"/>
            <person name="Wu L."/>
            <person name="Ma J."/>
        </authorList>
    </citation>
    <scope>NUCLEOTIDE SEQUENCE [LARGE SCALE GENOMIC DNA]</scope>
    <source>
        <strain evidence="15">JCM 18401</strain>
    </source>
</reference>
<evidence type="ECO:0000256" key="6">
    <source>
        <dbReference type="ARBA" id="ARBA00022801"/>
    </source>
</evidence>
<dbReference type="Proteomes" id="UP001499988">
    <property type="component" value="Unassembled WGS sequence"/>
</dbReference>
<keyword evidence="15" id="KW-1185">Reference proteome</keyword>
<dbReference type="RefSeq" id="WP_345335983.1">
    <property type="nucleotide sequence ID" value="NZ_BAABJZ010000089.1"/>
</dbReference>
<keyword evidence="7" id="KW-0862">Zinc</keyword>
<evidence type="ECO:0000256" key="9">
    <source>
        <dbReference type="ARBA" id="ARBA00023049"/>
    </source>
</evidence>
<protein>
    <submittedName>
        <fullName evidence="14">M48 family metallopeptidase</fullName>
    </submittedName>
</protein>
<dbReference type="EMBL" id="BAABJZ010000089">
    <property type="protein sequence ID" value="GAA4892669.1"/>
    <property type="molecule type" value="Genomic_DNA"/>
</dbReference>
<keyword evidence="4 12" id="KW-0812">Transmembrane</keyword>
<evidence type="ECO:0000256" key="11">
    <source>
        <dbReference type="SAM" id="MobiDB-lite"/>
    </source>
</evidence>
<keyword evidence="2" id="KW-1003">Cell membrane</keyword>
<evidence type="ECO:0000313" key="14">
    <source>
        <dbReference type="EMBL" id="GAA4892669.1"/>
    </source>
</evidence>
<feature type="transmembrane region" description="Helical" evidence="12">
    <location>
        <begin position="61"/>
        <end position="81"/>
    </location>
</feature>
<keyword evidence="3" id="KW-0645">Protease</keyword>
<evidence type="ECO:0000256" key="2">
    <source>
        <dbReference type="ARBA" id="ARBA00022475"/>
    </source>
</evidence>
<dbReference type="PANTHER" id="PTHR43221:SF2">
    <property type="entry name" value="PROTEASE HTPX HOMOLOG"/>
    <property type="match status" value="1"/>
</dbReference>
<dbReference type="CDD" id="cd07340">
    <property type="entry name" value="M48B_Htpx_like"/>
    <property type="match status" value="1"/>
</dbReference>
<comment type="caution">
    <text evidence="14">The sequence shown here is derived from an EMBL/GenBank/DDBJ whole genome shotgun (WGS) entry which is preliminary data.</text>
</comment>
<proteinExistence type="predicted"/>
<comment type="cofactor">
    <cofactor evidence="1">
        <name>Zn(2+)</name>
        <dbReference type="ChEBI" id="CHEBI:29105"/>
    </cofactor>
</comment>
<feature type="compositionally biased region" description="Low complexity" evidence="11">
    <location>
        <begin position="338"/>
        <end position="359"/>
    </location>
</feature>
<dbReference type="InterPro" id="IPR001915">
    <property type="entry name" value="Peptidase_M48"/>
</dbReference>
<dbReference type="InterPro" id="IPR050083">
    <property type="entry name" value="HtpX_protease"/>
</dbReference>
<keyword evidence="6" id="KW-0378">Hydrolase</keyword>